<dbReference type="RefSeq" id="WP_188670689.1">
    <property type="nucleotide sequence ID" value="NZ_BMJH01000001.1"/>
</dbReference>
<gene>
    <name evidence="2" type="ORF">GCM10011410_07000</name>
</gene>
<dbReference type="Gene3D" id="2.170.150.40">
    <property type="entry name" value="Domain of unknown function (DUF427)"/>
    <property type="match status" value="1"/>
</dbReference>
<name>A0A916U2M9_9ACTN</name>
<keyword evidence="3" id="KW-1185">Reference proteome</keyword>
<reference evidence="2" key="2">
    <citation type="submission" date="2020-09" db="EMBL/GenBank/DDBJ databases">
        <authorList>
            <person name="Sun Q."/>
            <person name="Zhou Y."/>
        </authorList>
    </citation>
    <scope>NUCLEOTIDE SEQUENCE</scope>
    <source>
        <strain evidence="2">CGMCC 1.15478</strain>
    </source>
</reference>
<dbReference type="Pfam" id="PF04248">
    <property type="entry name" value="NTP_transf_9"/>
    <property type="match status" value="1"/>
</dbReference>
<dbReference type="InterPro" id="IPR038694">
    <property type="entry name" value="DUF427_sf"/>
</dbReference>
<sequence length="95" mass="10804">MIRAVWNDTVIAEAESTVKVEGNHYFPPESVKRELLRDSTHTTVCHWKGTAHYYDIVVDGSTGTNLGWYYPTPHSAAANIKDHVAFYPQVRIEQD</sequence>
<evidence type="ECO:0000313" key="3">
    <source>
        <dbReference type="Proteomes" id="UP000641514"/>
    </source>
</evidence>
<evidence type="ECO:0000259" key="1">
    <source>
        <dbReference type="Pfam" id="PF04248"/>
    </source>
</evidence>
<dbReference type="PANTHER" id="PTHR34310">
    <property type="entry name" value="DUF427 DOMAIN PROTEIN (AFU_ORTHOLOGUE AFUA_3G02220)"/>
    <property type="match status" value="1"/>
</dbReference>
<proteinExistence type="predicted"/>
<comment type="caution">
    <text evidence="2">The sequence shown here is derived from an EMBL/GenBank/DDBJ whole genome shotgun (WGS) entry which is preliminary data.</text>
</comment>
<dbReference type="AlphaFoldDB" id="A0A916U2M9"/>
<dbReference type="InterPro" id="IPR007361">
    <property type="entry name" value="DUF427"/>
</dbReference>
<reference evidence="2" key="1">
    <citation type="journal article" date="2014" name="Int. J. Syst. Evol. Microbiol.">
        <title>Complete genome sequence of Corynebacterium casei LMG S-19264T (=DSM 44701T), isolated from a smear-ripened cheese.</title>
        <authorList>
            <consortium name="US DOE Joint Genome Institute (JGI-PGF)"/>
            <person name="Walter F."/>
            <person name="Albersmeier A."/>
            <person name="Kalinowski J."/>
            <person name="Ruckert C."/>
        </authorList>
    </citation>
    <scope>NUCLEOTIDE SEQUENCE</scope>
    <source>
        <strain evidence="2">CGMCC 1.15478</strain>
    </source>
</reference>
<feature type="domain" description="DUF427" evidence="1">
    <location>
        <begin position="2"/>
        <end position="88"/>
    </location>
</feature>
<organism evidence="2 3">
    <name type="scientific">Hoyosella rhizosphaerae</name>
    <dbReference type="NCBI Taxonomy" id="1755582"/>
    <lineage>
        <taxon>Bacteria</taxon>
        <taxon>Bacillati</taxon>
        <taxon>Actinomycetota</taxon>
        <taxon>Actinomycetes</taxon>
        <taxon>Mycobacteriales</taxon>
        <taxon>Hoyosellaceae</taxon>
        <taxon>Hoyosella</taxon>
    </lineage>
</organism>
<protein>
    <recommendedName>
        <fullName evidence="1">DUF427 domain-containing protein</fullName>
    </recommendedName>
</protein>
<accession>A0A916U2M9</accession>
<dbReference type="EMBL" id="BMJH01000001">
    <property type="protein sequence ID" value="GGC57060.1"/>
    <property type="molecule type" value="Genomic_DNA"/>
</dbReference>
<dbReference type="Proteomes" id="UP000641514">
    <property type="component" value="Unassembled WGS sequence"/>
</dbReference>
<evidence type="ECO:0000313" key="2">
    <source>
        <dbReference type="EMBL" id="GGC57060.1"/>
    </source>
</evidence>
<dbReference type="PANTHER" id="PTHR34310:SF5">
    <property type="entry name" value="DUF427 DOMAIN PROTEIN (AFU_ORTHOLOGUE AFUA_3G02220)"/>
    <property type="match status" value="1"/>
</dbReference>